<dbReference type="InterPro" id="IPR012677">
    <property type="entry name" value="Nucleotide-bd_a/b_plait_sf"/>
</dbReference>
<dbReference type="PROSITE" id="PS50102">
    <property type="entry name" value="RRM"/>
    <property type="match status" value="5"/>
</dbReference>
<feature type="domain" description="RRM" evidence="4">
    <location>
        <begin position="491"/>
        <end position="563"/>
    </location>
</feature>
<sequence length="824" mass="92531">MLYSISLNYLSRDPTRRRKECYALGHLFEASSLILKCSGVDIAGLAMSRICVKNLPKYVVEDQLRELFEKREITDVKLIRTKDGRSRQLAFIGFRTEHQAQEAIKYFNNFNNFNNKPRNGPPLITCEVAKKFGDTNLPRPWSRHSENRYILDANKHARVKGHRDKSKDIIDVDDPQLQDFLQVMQPRAKSKLWANDASDVGVNRATSTKDRKAASDAIHPIQCGSVRAGLPNNPKHSSSHKLEPDEVISDMDYFKSRMTKEWSDSEGRDDDVTCQVDATEKEGQSSNPGDKKVVFDSNRLFVRNLPYTTTEQELLQHVHSELLPNSGALEVHLLVDKDSKQPRGMAFIIFSGPEFAARALKKLHCSCFQGRWLDAMLAEERPSNNGGNNVLKVQKSKTVKQQREEEKKAAEASGDTRAWKSLFMSPDTVMETIARAFSVRKSDILGPEADDVAVHVALGEAKVISDTKESLRNAGVNVESLEESATKRSNHVILVKNLPYGSTKSELEKMFGKFGRLEKIILPSTKTLALVVFLEPAEAKAAFRGVTYKRYKDALLYLEWAPSNVLSQSSTSKINEKNSGGENGVKQLVLEQIVERTSDVDVDPDRVESRSLYVKNLNFKTTDESLREHFSKCIKEQLKEGAILSAKVMKHLKNGKNVSTGFGFVEFDSMKTAINVCRSLQESVLDGHMLSLQPCHIKDKGQVQKTVEKDRSSTKLFVGNVAFEATKKELEKTFGVFGELKSVRLPRKFGGGHKGYAFVEYLTEKAAQDALATYSKLPMRGRPMVVERANLDESLDELRAKAATQLNGFQNATKLSMKRKRSVS</sequence>
<evidence type="ECO:0000256" key="1">
    <source>
        <dbReference type="ARBA" id="ARBA00022884"/>
    </source>
</evidence>
<dbReference type="Proteomes" id="UP001359559">
    <property type="component" value="Unassembled WGS sequence"/>
</dbReference>
<organism evidence="5 6">
    <name type="scientific">Clitoria ternatea</name>
    <name type="common">Butterfly pea</name>
    <dbReference type="NCBI Taxonomy" id="43366"/>
    <lineage>
        <taxon>Eukaryota</taxon>
        <taxon>Viridiplantae</taxon>
        <taxon>Streptophyta</taxon>
        <taxon>Embryophyta</taxon>
        <taxon>Tracheophyta</taxon>
        <taxon>Spermatophyta</taxon>
        <taxon>Magnoliopsida</taxon>
        <taxon>eudicotyledons</taxon>
        <taxon>Gunneridae</taxon>
        <taxon>Pentapetalae</taxon>
        <taxon>rosids</taxon>
        <taxon>fabids</taxon>
        <taxon>Fabales</taxon>
        <taxon>Fabaceae</taxon>
        <taxon>Papilionoideae</taxon>
        <taxon>50 kb inversion clade</taxon>
        <taxon>NPAAA clade</taxon>
        <taxon>indigoferoid/millettioid clade</taxon>
        <taxon>Phaseoleae</taxon>
        <taxon>Clitoria</taxon>
    </lineage>
</organism>
<evidence type="ECO:0000256" key="3">
    <source>
        <dbReference type="SAM" id="MobiDB-lite"/>
    </source>
</evidence>
<evidence type="ECO:0000313" key="5">
    <source>
        <dbReference type="EMBL" id="KAK7319650.1"/>
    </source>
</evidence>
<dbReference type="FunFam" id="3.30.70.330:FF:000442">
    <property type="entry name" value="Multiple RNA-binding domain-containing protein 1"/>
    <property type="match status" value="1"/>
</dbReference>
<dbReference type="InterPro" id="IPR000504">
    <property type="entry name" value="RRM_dom"/>
</dbReference>
<feature type="domain" description="RRM" evidence="4">
    <location>
        <begin position="714"/>
        <end position="791"/>
    </location>
</feature>
<feature type="domain" description="RRM" evidence="4">
    <location>
        <begin position="48"/>
        <end position="123"/>
    </location>
</feature>
<proteinExistence type="predicted"/>
<dbReference type="Pfam" id="PF00076">
    <property type="entry name" value="RRM_1"/>
    <property type="match status" value="5"/>
</dbReference>
<keyword evidence="1 2" id="KW-0694">RNA-binding</keyword>
<keyword evidence="6" id="KW-1185">Reference proteome</keyword>
<dbReference type="FunFam" id="3.30.70.330:FF:000994">
    <property type="entry name" value="RNA-binding (RRM/RBD/RNP motifs) family protein"/>
    <property type="match status" value="1"/>
</dbReference>
<feature type="domain" description="RRM" evidence="4">
    <location>
        <begin position="298"/>
        <end position="380"/>
    </location>
</feature>
<dbReference type="SUPFAM" id="SSF54928">
    <property type="entry name" value="RNA-binding domain, RBD"/>
    <property type="match status" value="5"/>
</dbReference>
<accession>A0AAN9KL62</accession>
<comment type="caution">
    <text evidence="5">The sequence shown here is derived from an EMBL/GenBank/DDBJ whole genome shotgun (WGS) entry which is preliminary data.</text>
</comment>
<dbReference type="PANTHER" id="PTHR10352">
    <property type="entry name" value="EUKARYOTIC TRANSLATION INITIATION FACTOR 3 SUBUNIT G"/>
    <property type="match status" value="1"/>
</dbReference>
<gene>
    <name evidence="5" type="ORF">RJT34_04373</name>
</gene>
<evidence type="ECO:0000256" key="2">
    <source>
        <dbReference type="PROSITE-ProRule" id="PRU00176"/>
    </source>
</evidence>
<dbReference type="AlphaFoldDB" id="A0AAN9KL62"/>
<evidence type="ECO:0000313" key="6">
    <source>
        <dbReference type="Proteomes" id="UP001359559"/>
    </source>
</evidence>
<name>A0AAN9KL62_CLITE</name>
<feature type="domain" description="RRM" evidence="4">
    <location>
        <begin position="610"/>
        <end position="697"/>
    </location>
</feature>
<evidence type="ECO:0000259" key="4">
    <source>
        <dbReference type="PROSITE" id="PS50102"/>
    </source>
</evidence>
<dbReference type="Gene3D" id="3.30.70.330">
    <property type="match status" value="5"/>
</dbReference>
<feature type="region of interest" description="Disordered" evidence="3">
    <location>
        <begin position="383"/>
        <end position="412"/>
    </location>
</feature>
<dbReference type="SMART" id="SM00360">
    <property type="entry name" value="RRM"/>
    <property type="match status" value="5"/>
</dbReference>
<dbReference type="EMBL" id="JAYKXN010000001">
    <property type="protein sequence ID" value="KAK7319650.1"/>
    <property type="molecule type" value="Genomic_DNA"/>
</dbReference>
<feature type="compositionally biased region" description="Basic and acidic residues" evidence="3">
    <location>
        <begin position="401"/>
        <end position="410"/>
    </location>
</feature>
<dbReference type="GO" id="GO:0003723">
    <property type="term" value="F:RNA binding"/>
    <property type="evidence" value="ECO:0007669"/>
    <property type="project" value="UniProtKB-UniRule"/>
</dbReference>
<reference evidence="5 6" key="1">
    <citation type="submission" date="2024-01" db="EMBL/GenBank/DDBJ databases">
        <title>The genomes of 5 underutilized Papilionoideae crops provide insights into root nodulation and disease resistance.</title>
        <authorList>
            <person name="Yuan L."/>
        </authorList>
    </citation>
    <scope>NUCLEOTIDE SEQUENCE [LARGE SCALE GENOMIC DNA]</scope>
    <source>
        <strain evidence="5">LY-2023</strain>
        <tissue evidence="5">Leaf</tissue>
    </source>
</reference>
<dbReference type="CDD" id="cd12317">
    <property type="entry name" value="RRM4_RBM19_RRM3_MRD1"/>
    <property type="match status" value="1"/>
</dbReference>
<protein>
    <recommendedName>
        <fullName evidence="4">RRM domain-containing protein</fullName>
    </recommendedName>
</protein>
<dbReference type="InterPro" id="IPR035979">
    <property type="entry name" value="RBD_domain_sf"/>
</dbReference>